<dbReference type="Pfam" id="PF14019">
    <property type="entry name" value="DUF4235"/>
    <property type="match status" value="1"/>
</dbReference>
<proteinExistence type="predicted"/>
<accession>A0AA90H646</accession>
<reference evidence="2 3" key="1">
    <citation type="submission" date="2023-05" db="EMBL/GenBank/DDBJ databases">
        <title>Streptantibioticus silvisoli sp. nov., acidotolerant actinomycetes 1 from pine litter.</title>
        <authorList>
            <person name="Swiecimska M."/>
            <person name="Golinska P."/>
            <person name="Sangal V."/>
            <person name="Wachnowicz B."/>
            <person name="Goodfellow M."/>
        </authorList>
    </citation>
    <scope>NUCLEOTIDE SEQUENCE</scope>
    <source>
        <strain evidence="2">SL13</strain>
        <strain evidence="1 3">SL54</strain>
    </source>
</reference>
<keyword evidence="3" id="KW-1185">Reference proteome</keyword>
<dbReference type="Proteomes" id="UP001156398">
    <property type="component" value="Unassembled WGS sequence"/>
</dbReference>
<dbReference type="InterPro" id="IPR025329">
    <property type="entry name" value="DUF4235"/>
</dbReference>
<evidence type="ECO:0000313" key="3">
    <source>
        <dbReference type="Proteomes" id="UP001156398"/>
    </source>
</evidence>
<dbReference type="RefSeq" id="WP_271318105.1">
    <property type="nucleotide sequence ID" value="NZ_JAAGKO020000038.1"/>
</dbReference>
<evidence type="ECO:0000313" key="1">
    <source>
        <dbReference type="EMBL" id="MDI5965600.1"/>
    </source>
</evidence>
<comment type="caution">
    <text evidence="2">The sequence shown here is derived from an EMBL/GenBank/DDBJ whole genome shotgun (WGS) entry which is preliminary data.</text>
</comment>
<dbReference type="EMBL" id="JABXJJ020000034">
    <property type="protein sequence ID" value="MDI5972621.1"/>
    <property type="molecule type" value="Genomic_DNA"/>
</dbReference>
<protein>
    <submittedName>
        <fullName evidence="2">DUF4235 domain-containing protein</fullName>
    </submittedName>
</protein>
<evidence type="ECO:0000313" key="2">
    <source>
        <dbReference type="EMBL" id="MDI5972621.1"/>
    </source>
</evidence>
<dbReference type="EMBL" id="JAAGKO020000038">
    <property type="protein sequence ID" value="MDI5965600.1"/>
    <property type="molecule type" value="Genomic_DNA"/>
</dbReference>
<gene>
    <name evidence="1" type="ORF">POF43_023215</name>
    <name evidence="2" type="ORF">POF50_025315</name>
</gene>
<organism evidence="2">
    <name type="scientific">Streptantibioticus silvisoli</name>
    <dbReference type="NCBI Taxonomy" id="2705255"/>
    <lineage>
        <taxon>Bacteria</taxon>
        <taxon>Bacillati</taxon>
        <taxon>Actinomycetota</taxon>
        <taxon>Actinomycetes</taxon>
        <taxon>Kitasatosporales</taxon>
        <taxon>Streptomycetaceae</taxon>
        <taxon>Streptantibioticus</taxon>
    </lineage>
</organism>
<sequence>MKVLYKPFSVLFSLLGGVLAGMIFKRVWKAVGGEEEAPTPIDEDRRWREVLAAAALQGAIVAVVKAAANRGGASGVRRMTGVWPS</sequence>
<dbReference type="AlphaFoldDB" id="A0AA90H646"/>
<name>A0AA90H646_9ACTN</name>